<evidence type="ECO:0000256" key="15">
    <source>
        <dbReference type="SAM" id="Phobius"/>
    </source>
</evidence>
<protein>
    <submittedName>
        <fullName evidence="20">Capsule biosynthesis protein</fullName>
    </submittedName>
</protein>
<evidence type="ECO:0000259" key="18">
    <source>
        <dbReference type="Pfam" id="PF10531"/>
    </source>
</evidence>
<dbReference type="PANTHER" id="PTHR33619:SF3">
    <property type="entry name" value="POLYSACCHARIDE EXPORT PROTEIN GFCE-RELATED"/>
    <property type="match status" value="1"/>
</dbReference>
<dbReference type="InterPro" id="IPR019554">
    <property type="entry name" value="Soluble_ligand-bd"/>
</dbReference>
<keyword evidence="8" id="KW-0625">Polysaccharide transport</keyword>
<keyword evidence="5" id="KW-0762">Sugar transport</keyword>
<evidence type="ECO:0000256" key="8">
    <source>
        <dbReference type="ARBA" id="ARBA00023047"/>
    </source>
</evidence>
<keyword evidence="6 15" id="KW-0812">Transmembrane</keyword>
<keyword evidence="12" id="KW-0564">Palmitate</keyword>
<feature type="domain" description="Soluble ligand binding" evidence="18">
    <location>
        <begin position="410"/>
        <end position="463"/>
    </location>
</feature>
<dbReference type="Proteomes" id="UP000763088">
    <property type="component" value="Unassembled WGS sequence"/>
</dbReference>
<feature type="chain" id="PRO_5037366001" evidence="16">
    <location>
        <begin position="21"/>
        <end position="819"/>
    </location>
</feature>
<keyword evidence="14" id="KW-0449">Lipoprotein</keyword>
<dbReference type="GO" id="GO:0046930">
    <property type="term" value="C:pore complex"/>
    <property type="evidence" value="ECO:0007669"/>
    <property type="project" value="UniProtKB-KW"/>
</dbReference>
<dbReference type="EMBL" id="SUYD01000002">
    <property type="protein sequence ID" value="MBE6265378.1"/>
    <property type="molecule type" value="Genomic_DNA"/>
</dbReference>
<evidence type="ECO:0000256" key="14">
    <source>
        <dbReference type="ARBA" id="ARBA00023288"/>
    </source>
</evidence>
<dbReference type="PANTHER" id="PTHR33619">
    <property type="entry name" value="POLYSACCHARIDE EXPORT PROTEIN GFCE-RELATED"/>
    <property type="match status" value="1"/>
</dbReference>
<sequence length="819" mass="89169">MKKILFLFLLTFVIGGTCFAQGMSDQQVMQFIASEVKAGTSQAQIVTKLMQRGVKIDQIRRLRNQYDKQISSAGKSAAADGAVAMATKRMQGNSDGTTAQELTTARVGTTGTIENDAASEVQSVENDVQATQGTAPDANGKRVFGRDIFRQANPSFQPNANMPIPDNYVLGPGDQVVVDIYGASQNTLIHTISPEGTITVSGYGPIYLSGLTVAGAQGKLRSTLGSRYQSSNVKLTVGNTRTIQVNVMGEVRAPGTYHLSAFANVFYALYRAGGTSELGTLRNIKVYRNGRLVTVVDIYDYILNGRLAGNIRLQDNDVIQVEPYQALVGITGNVKRPMFYEMRKNESVSTLLKYAGGFTGDAYKKSVRLVRQSGERYSVHNVAEFDMSTFKLEDGDNITVDGMINRYENMVEVKGAVFRPGQFQLGGQVTTVRSLVEAAEGVTEDAFTGHVVLHRLKEDRTLETVPVDLQGILNGTVADIPLKNEDVLFIPTQEDLRQERTLTITGEVMTPGVYEFADNTTIEDLIIMAGGLTDQASLAKVDVSRRIRDPRATAKTSDIAKTFTFSLKDGLVIDGDRSFLLEPYDVVHVRRSPAFSTARTIRVDGEVNYEGNFTLENKHMRLSDAINMAGGATEDAYLRGARLVRQMSDEERVRQQATLEAIRNILTERGDSISGAKLQLGSTYVVGIELDKAMKNPGGEYDILLREGDRIFVPEFNASVKISGDVFFPNTVSYVAGKGYKYYVNQAGGFGNRAKKSKTFIVYQNGTIGVASKGAKPEPGCEIIVPSKKHKNPVSFASIASMGTSLASLATLVVALTKL</sequence>
<keyword evidence="15" id="KW-1133">Transmembrane helix</keyword>
<feature type="signal peptide" evidence="16">
    <location>
        <begin position="1"/>
        <end position="20"/>
    </location>
</feature>
<feature type="domain" description="Soluble ligand binding" evidence="18">
    <location>
        <begin position="503"/>
        <end position="548"/>
    </location>
</feature>
<feature type="domain" description="Soluble ligand binding" evidence="18">
    <location>
        <begin position="328"/>
        <end position="378"/>
    </location>
</feature>
<accession>A0A928BQ62</accession>
<dbReference type="GO" id="GO:0006811">
    <property type="term" value="P:monoatomic ion transport"/>
    <property type="evidence" value="ECO:0007669"/>
    <property type="project" value="UniProtKB-KW"/>
</dbReference>
<keyword evidence="3" id="KW-0813">Transport</keyword>
<keyword evidence="4" id="KW-1134">Transmembrane beta strand</keyword>
<comment type="subcellular location">
    <subcellularLocation>
        <location evidence="1">Cell outer membrane</location>
        <topology evidence="1">Multi-pass membrane protein</topology>
    </subcellularLocation>
</comment>
<evidence type="ECO:0000259" key="17">
    <source>
        <dbReference type="Pfam" id="PF02563"/>
    </source>
</evidence>
<evidence type="ECO:0000256" key="7">
    <source>
        <dbReference type="ARBA" id="ARBA00022729"/>
    </source>
</evidence>
<feature type="domain" description="Polysaccharide export protein N-terminal" evidence="17">
    <location>
        <begin position="164"/>
        <end position="237"/>
    </location>
</feature>
<evidence type="ECO:0000313" key="20">
    <source>
        <dbReference type="EMBL" id="MBE6265378.1"/>
    </source>
</evidence>
<evidence type="ECO:0000313" key="21">
    <source>
        <dbReference type="Proteomes" id="UP000763088"/>
    </source>
</evidence>
<comment type="caution">
    <text evidence="20">The sequence shown here is derived from an EMBL/GenBank/DDBJ whole genome shotgun (WGS) entry which is preliminary data.</text>
</comment>
<comment type="similarity">
    <text evidence="2">Belongs to the BexD/CtrA/VexA family.</text>
</comment>
<evidence type="ECO:0000256" key="1">
    <source>
        <dbReference type="ARBA" id="ARBA00004571"/>
    </source>
</evidence>
<reference evidence="20" key="1">
    <citation type="submission" date="2019-04" db="EMBL/GenBank/DDBJ databases">
        <title>Evolution of Biomass-Degrading Anaerobic Consortia Revealed by Metagenomics.</title>
        <authorList>
            <person name="Peng X."/>
        </authorList>
    </citation>
    <scope>NUCLEOTIDE SEQUENCE</scope>
    <source>
        <strain evidence="20">SIG141</strain>
    </source>
</reference>
<evidence type="ECO:0000256" key="5">
    <source>
        <dbReference type="ARBA" id="ARBA00022597"/>
    </source>
</evidence>
<feature type="transmembrane region" description="Helical" evidence="15">
    <location>
        <begin position="794"/>
        <end position="816"/>
    </location>
</feature>
<name>A0A928BQ62_XYLRU</name>
<dbReference type="InterPro" id="IPR054765">
    <property type="entry name" value="SLBB_dom"/>
</dbReference>
<keyword evidence="10" id="KW-0626">Porin</keyword>
<dbReference type="Pfam" id="PF02563">
    <property type="entry name" value="Poly_export"/>
    <property type="match status" value="1"/>
</dbReference>
<feature type="domain" description="Soluble ligand binding" evidence="18">
    <location>
        <begin position="601"/>
        <end position="651"/>
    </location>
</feature>
<evidence type="ECO:0000256" key="13">
    <source>
        <dbReference type="ARBA" id="ARBA00023237"/>
    </source>
</evidence>
<evidence type="ECO:0000256" key="9">
    <source>
        <dbReference type="ARBA" id="ARBA00023065"/>
    </source>
</evidence>
<evidence type="ECO:0000256" key="4">
    <source>
        <dbReference type="ARBA" id="ARBA00022452"/>
    </source>
</evidence>
<dbReference type="GO" id="GO:0015159">
    <property type="term" value="F:polysaccharide transmembrane transporter activity"/>
    <property type="evidence" value="ECO:0007669"/>
    <property type="project" value="InterPro"/>
</dbReference>
<keyword evidence="11 15" id="KW-0472">Membrane</keyword>
<dbReference type="AlphaFoldDB" id="A0A928BQ62"/>
<keyword evidence="7 16" id="KW-0732">Signal</keyword>
<evidence type="ECO:0000256" key="2">
    <source>
        <dbReference type="ARBA" id="ARBA00009450"/>
    </source>
</evidence>
<dbReference type="SUPFAM" id="SSF142984">
    <property type="entry name" value="Nqo1 middle domain-like"/>
    <property type="match status" value="1"/>
</dbReference>
<evidence type="ECO:0000256" key="16">
    <source>
        <dbReference type="SAM" id="SignalP"/>
    </source>
</evidence>
<evidence type="ECO:0000256" key="10">
    <source>
        <dbReference type="ARBA" id="ARBA00023114"/>
    </source>
</evidence>
<evidence type="ECO:0000256" key="3">
    <source>
        <dbReference type="ARBA" id="ARBA00022448"/>
    </source>
</evidence>
<organism evidence="20 21">
    <name type="scientific">Xylanibacter ruminicola</name>
    <name type="common">Prevotella ruminicola</name>
    <dbReference type="NCBI Taxonomy" id="839"/>
    <lineage>
        <taxon>Bacteria</taxon>
        <taxon>Pseudomonadati</taxon>
        <taxon>Bacteroidota</taxon>
        <taxon>Bacteroidia</taxon>
        <taxon>Bacteroidales</taxon>
        <taxon>Prevotellaceae</taxon>
        <taxon>Xylanibacter</taxon>
    </lineage>
</organism>
<evidence type="ECO:0000256" key="11">
    <source>
        <dbReference type="ARBA" id="ARBA00023136"/>
    </source>
</evidence>
<proteinExistence type="inferred from homology"/>
<feature type="domain" description="SLBB" evidence="19">
    <location>
        <begin position="244"/>
        <end position="321"/>
    </location>
</feature>
<keyword evidence="9" id="KW-0406">Ion transport</keyword>
<dbReference type="GO" id="GO:0015288">
    <property type="term" value="F:porin activity"/>
    <property type="evidence" value="ECO:0007669"/>
    <property type="project" value="UniProtKB-KW"/>
</dbReference>
<dbReference type="GO" id="GO:0009279">
    <property type="term" value="C:cell outer membrane"/>
    <property type="evidence" value="ECO:0007669"/>
    <property type="project" value="UniProtKB-SubCell"/>
</dbReference>
<dbReference type="Pfam" id="PF10531">
    <property type="entry name" value="SLBB"/>
    <property type="match status" value="4"/>
</dbReference>
<evidence type="ECO:0000259" key="19">
    <source>
        <dbReference type="Pfam" id="PF22461"/>
    </source>
</evidence>
<gene>
    <name evidence="20" type="ORF">E7102_02725</name>
</gene>
<evidence type="ECO:0000256" key="12">
    <source>
        <dbReference type="ARBA" id="ARBA00023139"/>
    </source>
</evidence>
<evidence type="ECO:0000256" key="6">
    <source>
        <dbReference type="ARBA" id="ARBA00022692"/>
    </source>
</evidence>
<dbReference type="InterPro" id="IPR003715">
    <property type="entry name" value="Poly_export_N"/>
</dbReference>
<dbReference type="InterPro" id="IPR049712">
    <property type="entry name" value="Poly_export"/>
</dbReference>
<keyword evidence="13" id="KW-0998">Cell outer membrane</keyword>
<dbReference type="Gene3D" id="3.10.560.10">
    <property type="entry name" value="Outer membrane lipoprotein wza domain like"/>
    <property type="match status" value="6"/>
</dbReference>
<dbReference type="Pfam" id="PF22461">
    <property type="entry name" value="SLBB_2"/>
    <property type="match status" value="1"/>
</dbReference>